<gene>
    <name evidence="2" type="ORF">QQ91_0006740</name>
</gene>
<sequence>MPLSAHCFSTLATSLGAGGLLLGSAILAPLSSLAAPQPDSPPTVQVYAESPQPNQPSQGYLIFTEQGESLVGAFYYPQSEYSCFTGKRVGNTLKILALPHLNDPLTSFSVSLDSLEKRSTLGSAAAATLAACRPDVLAFLKQSQTAMETQPKALPQRATAGN</sequence>
<keyword evidence="3" id="KW-1185">Reference proteome</keyword>
<evidence type="ECO:0000256" key="1">
    <source>
        <dbReference type="SAM" id="SignalP"/>
    </source>
</evidence>
<feature type="signal peptide" evidence="1">
    <location>
        <begin position="1"/>
        <end position="34"/>
    </location>
</feature>
<name>A0ABD4T1P0_9CYAN</name>
<feature type="chain" id="PRO_5044847499" evidence="1">
    <location>
        <begin position="35"/>
        <end position="162"/>
    </location>
</feature>
<evidence type="ECO:0000313" key="3">
    <source>
        <dbReference type="Proteomes" id="UP000031561"/>
    </source>
</evidence>
<reference evidence="2 3" key="1">
    <citation type="journal article" date="2015" name="Genome Announc.">
        <title>Draft Genome Sequence of Filamentous Marine Cyanobacterium Lyngbya confervoides Strain BDU141951.</title>
        <authorList>
            <person name="Chandrababunaidu M.M."/>
            <person name="Sen D."/>
            <person name="Tripathy S."/>
        </authorList>
    </citation>
    <scope>NUCLEOTIDE SEQUENCE [LARGE SCALE GENOMIC DNA]</scope>
    <source>
        <strain evidence="2 3">BDU141951</strain>
    </source>
</reference>
<comment type="caution">
    <text evidence="2">The sequence shown here is derived from an EMBL/GenBank/DDBJ whole genome shotgun (WGS) entry which is preliminary data.</text>
</comment>
<dbReference type="AlphaFoldDB" id="A0ABD4T1P0"/>
<organism evidence="2 3">
    <name type="scientific">Lyngbya confervoides BDU141951</name>
    <dbReference type="NCBI Taxonomy" id="1574623"/>
    <lineage>
        <taxon>Bacteria</taxon>
        <taxon>Bacillati</taxon>
        <taxon>Cyanobacteriota</taxon>
        <taxon>Cyanophyceae</taxon>
        <taxon>Oscillatoriophycideae</taxon>
        <taxon>Oscillatoriales</taxon>
        <taxon>Microcoleaceae</taxon>
        <taxon>Lyngbya</taxon>
    </lineage>
</organism>
<dbReference type="Proteomes" id="UP000031561">
    <property type="component" value="Unassembled WGS sequence"/>
</dbReference>
<keyword evidence="1" id="KW-0732">Signal</keyword>
<protein>
    <submittedName>
        <fullName evidence="2">Uncharacterized protein</fullName>
    </submittedName>
</protein>
<dbReference type="EMBL" id="JTHE03000042">
    <property type="protein sequence ID" value="MCM1982520.1"/>
    <property type="molecule type" value="Genomic_DNA"/>
</dbReference>
<dbReference type="RefSeq" id="WP_166281339.1">
    <property type="nucleotide sequence ID" value="NZ_JTHE03000042.1"/>
</dbReference>
<accession>A0ABD4T1P0</accession>
<evidence type="ECO:0000313" key="2">
    <source>
        <dbReference type="EMBL" id="MCM1982520.1"/>
    </source>
</evidence>
<proteinExistence type="predicted"/>